<accession>A0A8X6R0M7</accession>
<gene>
    <name evidence="1" type="ORF">NPIL_415991</name>
</gene>
<organism evidence="1 2">
    <name type="scientific">Nephila pilipes</name>
    <name type="common">Giant wood spider</name>
    <name type="synonym">Nephila maculata</name>
    <dbReference type="NCBI Taxonomy" id="299642"/>
    <lineage>
        <taxon>Eukaryota</taxon>
        <taxon>Metazoa</taxon>
        <taxon>Ecdysozoa</taxon>
        <taxon>Arthropoda</taxon>
        <taxon>Chelicerata</taxon>
        <taxon>Arachnida</taxon>
        <taxon>Araneae</taxon>
        <taxon>Araneomorphae</taxon>
        <taxon>Entelegynae</taxon>
        <taxon>Araneoidea</taxon>
        <taxon>Nephilidae</taxon>
        <taxon>Nephila</taxon>
    </lineage>
</organism>
<evidence type="ECO:0000313" key="1">
    <source>
        <dbReference type="EMBL" id="GFU46797.1"/>
    </source>
</evidence>
<evidence type="ECO:0000313" key="2">
    <source>
        <dbReference type="Proteomes" id="UP000887013"/>
    </source>
</evidence>
<proteinExistence type="predicted"/>
<dbReference type="Proteomes" id="UP000887013">
    <property type="component" value="Unassembled WGS sequence"/>
</dbReference>
<keyword evidence="2" id="KW-1185">Reference proteome</keyword>
<sequence>MTLDDQLINCFKRPRFITHQLIAASPPTSNFICTAKLKEDLSLRDHLLANFGIKIEPKYLMTQAQIHPEFSHYYPHNGKRALKNDNNPVSQ</sequence>
<dbReference type="AlphaFoldDB" id="A0A8X6R0M7"/>
<name>A0A8X6R0M7_NEPPI</name>
<protein>
    <submittedName>
        <fullName evidence="1">Uncharacterized protein</fullName>
    </submittedName>
</protein>
<comment type="caution">
    <text evidence="1">The sequence shown here is derived from an EMBL/GenBank/DDBJ whole genome shotgun (WGS) entry which is preliminary data.</text>
</comment>
<dbReference type="EMBL" id="BMAW01086292">
    <property type="protein sequence ID" value="GFU46797.1"/>
    <property type="molecule type" value="Genomic_DNA"/>
</dbReference>
<reference evidence="1" key="1">
    <citation type="submission" date="2020-08" db="EMBL/GenBank/DDBJ databases">
        <title>Multicomponent nature underlies the extraordinary mechanical properties of spider dragline silk.</title>
        <authorList>
            <person name="Kono N."/>
            <person name="Nakamura H."/>
            <person name="Mori M."/>
            <person name="Yoshida Y."/>
            <person name="Ohtoshi R."/>
            <person name="Malay A.D."/>
            <person name="Moran D.A.P."/>
            <person name="Tomita M."/>
            <person name="Numata K."/>
            <person name="Arakawa K."/>
        </authorList>
    </citation>
    <scope>NUCLEOTIDE SEQUENCE</scope>
</reference>